<dbReference type="FunFam" id="3.30.70.20:FF:000035">
    <property type="entry name" value="Iron hydrogenase 1"/>
    <property type="match status" value="1"/>
</dbReference>
<dbReference type="Pfam" id="PF10588">
    <property type="entry name" value="NADH-G_4Fe-4S_3"/>
    <property type="match status" value="1"/>
</dbReference>
<dbReference type="Pfam" id="PF13510">
    <property type="entry name" value="Fer2_4"/>
    <property type="match status" value="1"/>
</dbReference>
<feature type="domain" description="4Fe-4S ferredoxin-type" evidence="10">
    <location>
        <begin position="180"/>
        <end position="211"/>
    </location>
</feature>
<keyword evidence="3" id="KW-0001">2Fe-2S</keyword>
<evidence type="ECO:0000259" key="11">
    <source>
        <dbReference type="PROSITE" id="PS51839"/>
    </source>
</evidence>
<evidence type="ECO:0000313" key="13">
    <source>
        <dbReference type="Proteomes" id="UP000279422"/>
    </source>
</evidence>
<dbReference type="PANTHER" id="PTHR11615">
    <property type="entry name" value="NITRATE, FORMATE, IRON DEHYDROGENASE"/>
    <property type="match status" value="1"/>
</dbReference>
<feature type="domain" description="4Fe-4S ferredoxin-type" evidence="10">
    <location>
        <begin position="139"/>
        <end position="169"/>
    </location>
</feature>
<comment type="caution">
    <text evidence="12">The sequence shown here is derived from an EMBL/GenBank/DDBJ whole genome shotgun (WGS) entry which is preliminary data.</text>
</comment>
<dbReference type="Pfam" id="PF02256">
    <property type="entry name" value="Fe_hyd_SSU"/>
    <property type="match status" value="1"/>
</dbReference>
<dbReference type="EMBL" id="QMPZ01000061">
    <property type="protein sequence ID" value="RLE09132.1"/>
    <property type="molecule type" value="Genomic_DNA"/>
</dbReference>
<dbReference type="SUPFAM" id="SSF53920">
    <property type="entry name" value="Fe-only hydrogenase"/>
    <property type="match status" value="1"/>
</dbReference>
<dbReference type="GO" id="GO:0042773">
    <property type="term" value="P:ATP synthesis coupled electron transport"/>
    <property type="evidence" value="ECO:0007669"/>
    <property type="project" value="InterPro"/>
</dbReference>
<evidence type="ECO:0000259" key="9">
    <source>
        <dbReference type="PROSITE" id="PS51085"/>
    </source>
</evidence>
<dbReference type="InterPro" id="IPR009016">
    <property type="entry name" value="Fe_hydrogenase"/>
</dbReference>
<reference evidence="12 13" key="1">
    <citation type="submission" date="2018-06" db="EMBL/GenBank/DDBJ databases">
        <title>Extensive metabolic versatility and redundancy in microbially diverse, dynamic hydrothermal sediments.</title>
        <authorList>
            <person name="Dombrowski N."/>
            <person name="Teske A."/>
            <person name="Baker B.J."/>
        </authorList>
    </citation>
    <scope>NUCLEOTIDE SEQUENCE [LARGE SCALE GENOMIC DNA]</scope>
    <source>
        <strain evidence="12">B47_G16</strain>
    </source>
</reference>
<dbReference type="InterPro" id="IPR003149">
    <property type="entry name" value="Fe_hydrogenase_ssu"/>
</dbReference>
<dbReference type="Pfam" id="PF12838">
    <property type="entry name" value="Fer4_7"/>
    <property type="match status" value="1"/>
</dbReference>
<dbReference type="PROSITE" id="PS51085">
    <property type="entry name" value="2FE2S_FER_2"/>
    <property type="match status" value="1"/>
</dbReference>
<protein>
    <submittedName>
        <fullName evidence="12">Ferredoxin</fullName>
    </submittedName>
</protein>
<evidence type="ECO:0000256" key="5">
    <source>
        <dbReference type="ARBA" id="ARBA00022737"/>
    </source>
</evidence>
<dbReference type="InterPro" id="IPR001041">
    <property type="entry name" value="2Fe-2S_ferredoxin-type"/>
</dbReference>
<dbReference type="Gene3D" id="3.40.950.10">
    <property type="entry name" value="Fe-only Hydrogenase (Larger Subunit), Chain L, domain 3"/>
    <property type="match status" value="1"/>
</dbReference>
<dbReference type="Pfam" id="PF02906">
    <property type="entry name" value="Fe_hyd_lg_C"/>
    <property type="match status" value="1"/>
</dbReference>
<keyword evidence="4" id="KW-0479">Metal-binding</keyword>
<sequence>MSKVNLTIDGIKVSVEEGSTILEAAKKAGVKIPTLCYLPEIQSIGACRMCLVEIEGSSKLQCACMYPVSEGMVVKTNTPAVHKARKFVLELILSNHPADCLTCIRNGNCELQKLANELGLREIPYSGERPKARVDSSNPCIIRDTEKCILCRRCVSVCHEIQGVGVIFPQKRGFETAIAPPFDLDLEDMPCTFCGQCLAVCPVGALYEKEYIDQVWQAINDPEKFVIVQTAPAIRATIGEEFGLEAGTRCTGKLAAALRRMGFDKVFDTQFGADLTIVEEANELVYRMKKGGTLPMMTSCCPAWIKFAEHFYPDLLDHLSTCKSPQQMFGAIAKTYYAKKIGIPAEKMFVVSVMPCTAKKFEAQRDEMASSGQRDVDAVLTTRELARMIKEAGIDFVNLPSEKFDEPLGISTGAATIFGSTGGVMEAALRSAYEIVTGKSLAEVEFHQVRGWKGIREAEVEMDGTVVKIAVAHGLSNARFLMDRIREGSCDYHFIEVMACPGGCIGGGGQPISNDHNIYEVRKKRISALYEEDRAMALRKSHENPAIRKLYEEFLGEPLGEKSHHLLHTHYTRRGVSYRRKNIWV</sequence>
<evidence type="ECO:0000256" key="1">
    <source>
        <dbReference type="ARBA" id="ARBA00001966"/>
    </source>
</evidence>
<evidence type="ECO:0000256" key="8">
    <source>
        <dbReference type="ARBA" id="ARBA00023014"/>
    </source>
</evidence>
<feature type="domain" description="4Fe-4S His(Cys)3-ligated-type" evidence="11">
    <location>
        <begin position="80"/>
        <end position="119"/>
    </location>
</feature>
<dbReference type="PROSITE" id="PS00198">
    <property type="entry name" value="4FE4S_FER_1"/>
    <property type="match status" value="1"/>
</dbReference>
<dbReference type="Gene3D" id="3.10.20.740">
    <property type="match status" value="1"/>
</dbReference>
<evidence type="ECO:0000256" key="2">
    <source>
        <dbReference type="ARBA" id="ARBA00022485"/>
    </source>
</evidence>
<dbReference type="InterPro" id="IPR036010">
    <property type="entry name" value="2Fe-2S_ferredoxin-like_sf"/>
</dbReference>
<keyword evidence="5" id="KW-0677">Repeat</keyword>
<dbReference type="PROSITE" id="PS00641">
    <property type="entry name" value="COMPLEX1_75K_1"/>
    <property type="match status" value="1"/>
</dbReference>
<dbReference type="GO" id="GO:0051539">
    <property type="term" value="F:4 iron, 4 sulfur cluster binding"/>
    <property type="evidence" value="ECO:0007669"/>
    <property type="project" value="UniProtKB-KW"/>
</dbReference>
<name>A0A497E3J7_UNCAE</name>
<dbReference type="GO" id="GO:0008137">
    <property type="term" value="F:NADH dehydrogenase (ubiquinone) activity"/>
    <property type="evidence" value="ECO:0007669"/>
    <property type="project" value="InterPro"/>
</dbReference>
<keyword evidence="8" id="KW-0411">Iron-sulfur</keyword>
<dbReference type="GO" id="GO:0005506">
    <property type="term" value="F:iron ion binding"/>
    <property type="evidence" value="ECO:0007669"/>
    <property type="project" value="InterPro"/>
</dbReference>
<keyword evidence="2" id="KW-0004">4Fe-4S</keyword>
<dbReference type="SMART" id="SM00929">
    <property type="entry name" value="NADH-G_4Fe-4S_3"/>
    <property type="match status" value="1"/>
</dbReference>
<dbReference type="Gene3D" id="3.30.70.20">
    <property type="match status" value="1"/>
</dbReference>
<dbReference type="GO" id="GO:0016020">
    <property type="term" value="C:membrane"/>
    <property type="evidence" value="ECO:0007669"/>
    <property type="project" value="InterPro"/>
</dbReference>
<dbReference type="InterPro" id="IPR017900">
    <property type="entry name" value="4Fe4S_Fe_S_CS"/>
</dbReference>
<dbReference type="FunFam" id="3.10.20.740:FF:000005">
    <property type="entry name" value="NADH:ubiquinone oxidoreductase subunit"/>
    <property type="match status" value="1"/>
</dbReference>
<evidence type="ECO:0000256" key="6">
    <source>
        <dbReference type="ARBA" id="ARBA00023002"/>
    </source>
</evidence>
<keyword evidence="7" id="KW-0408">Iron</keyword>
<dbReference type="InterPro" id="IPR000283">
    <property type="entry name" value="NADH_UbQ_OxRdtase_75kDa_su_CS"/>
</dbReference>
<dbReference type="InterPro" id="IPR017896">
    <property type="entry name" value="4Fe4S_Fe-S-bd"/>
</dbReference>
<dbReference type="InterPro" id="IPR019574">
    <property type="entry name" value="NADH_UbQ_OxRdtase_Gsu_4Fe4S-bd"/>
</dbReference>
<evidence type="ECO:0000259" key="10">
    <source>
        <dbReference type="PROSITE" id="PS51379"/>
    </source>
</evidence>
<keyword evidence="6" id="KW-0560">Oxidoreductase</keyword>
<dbReference type="PROSITE" id="PS51839">
    <property type="entry name" value="4FE4S_HC3"/>
    <property type="match status" value="1"/>
</dbReference>
<dbReference type="InterPro" id="IPR013352">
    <property type="entry name" value="Fe_hydrogenase_subset"/>
</dbReference>
<comment type="cofactor">
    <cofactor evidence="1">
        <name>[4Fe-4S] cluster</name>
        <dbReference type="ChEBI" id="CHEBI:49883"/>
    </cofactor>
</comment>
<dbReference type="SUPFAM" id="SSF54862">
    <property type="entry name" value="4Fe-4S ferredoxins"/>
    <property type="match status" value="1"/>
</dbReference>
<proteinExistence type="predicted"/>
<accession>A0A497E3J7</accession>
<evidence type="ECO:0000313" key="12">
    <source>
        <dbReference type="EMBL" id="RLE09132.1"/>
    </source>
</evidence>
<dbReference type="SUPFAM" id="SSF54292">
    <property type="entry name" value="2Fe-2S ferredoxin-like"/>
    <property type="match status" value="1"/>
</dbReference>
<dbReference type="InterPro" id="IPR036991">
    <property type="entry name" value="Fe_hydrogenase_ssu_sf"/>
</dbReference>
<evidence type="ECO:0000256" key="3">
    <source>
        <dbReference type="ARBA" id="ARBA00022714"/>
    </source>
</evidence>
<dbReference type="InterPro" id="IPR049830">
    <property type="entry name" value="HndD"/>
</dbReference>
<dbReference type="InterPro" id="IPR004108">
    <property type="entry name" value="Fe_hydrogenase_lsu_C"/>
</dbReference>
<feature type="domain" description="2Fe-2S ferredoxin-type" evidence="9">
    <location>
        <begin position="2"/>
        <end position="80"/>
    </location>
</feature>
<dbReference type="InterPro" id="IPR050340">
    <property type="entry name" value="Cytosolic_Fe-S_CAF"/>
</dbReference>
<organism evidence="12 13">
    <name type="scientific">Aerophobetes bacterium</name>
    <dbReference type="NCBI Taxonomy" id="2030807"/>
    <lineage>
        <taxon>Bacteria</taxon>
        <taxon>Candidatus Aerophobota</taxon>
    </lineage>
</organism>
<evidence type="ECO:0000256" key="4">
    <source>
        <dbReference type="ARBA" id="ARBA00022723"/>
    </source>
</evidence>
<dbReference type="GO" id="GO:0008901">
    <property type="term" value="F:ferredoxin hydrogenase activity"/>
    <property type="evidence" value="ECO:0007669"/>
    <property type="project" value="InterPro"/>
</dbReference>
<dbReference type="Proteomes" id="UP000279422">
    <property type="component" value="Unassembled WGS sequence"/>
</dbReference>
<dbReference type="FunFam" id="4.10.260.20:FF:000001">
    <property type="entry name" value="NADP-reducing hydrogenase subunit HndD"/>
    <property type="match status" value="1"/>
</dbReference>
<dbReference type="Gene3D" id="4.10.260.20">
    <property type="entry name" value="Iron hydrogenase, small subunit"/>
    <property type="match status" value="1"/>
</dbReference>
<gene>
    <name evidence="12" type="ORF">DRJ00_05000</name>
</gene>
<dbReference type="PROSITE" id="PS51379">
    <property type="entry name" value="4FE4S_FER_2"/>
    <property type="match status" value="2"/>
</dbReference>
<dbReference type="CDD" id="cd00207">
    <property type="entry name" value="fer2"/>
    <property type="match status" value="1"/>
</dbReference>
<dbReference type="NCBIfam" id="NF040763">
    <property type="entry name" value="FeFe_hydrog_A6"/>
    <property type="match status" value="1"/>
</dbReference>
<dbReference type="GO" id="GO:0051537">
    <property type="term" value="F:2 iron, 2 sulfur cluster binding"/>
    <property type="evidence" value="ECO:0007669"/>
    <property type="project" value="UniProtKB-KW"/>
</dbReference>
<dbReference type="Gene3D" id="3.40.50.1780">
    <property type="match status" value="1"/>
</dbReference>
<dbReference type="NCBIfam" id="TIGR02512">
    <property type="entry name" value="FeFe_hydrog_A"/>
    <property type="match status" value="1"/>
</dbReference>
<dbReference type="SMART" id="SM00902">
    <property type="entry name" value="Fe_hyd_SSU"/>
    <property type="match status" value="1"/>
</dbReference>
<evidence type="ECO:0000256" key="7">
    <source>
        <dbReference type="ARBA" id="ARBA00023004"/>
    </source>
</evidence>
<dbReference type="AlphaFoldDB" id="A0A497E3J7"/>